<sequence length="139" mass="14913">MSADAGHRTLPHTADTRIQAWAPTIGECIAQAVLGTAGSFLDLDGAAATSERDLHVEPGEPQDRLVAVLDEVIYLMDTTGQIPIKATAVHDQDRLRLHLTMADLTAIPQTGAVPKAVALHQLTFEHRAGQWTCTVTLDV</sequence>
<dbReference type="Proteomes" id="UP000199361">
    <property type="component" value="Unassembled WGS sequence"/>
</dbReference>
<gene>
    <name evidence="6" type="ORF">SAMN05421811_122108</name>
</gene>
<dbReference type="EMBL" id="FOHX01000022">
    <property type="protein sequence ID" value="SEU43959.1"/>
    <property type="molecule type" value="Genomic_DNA"/>
</dbReference>
<dbReference type="OrthoDB" id="3827441at2"/>
<dbReference type="GO" id="GO:0008033">
    <property type="term" value="P:tRNA processing"/>
    <property type="evidence" value="ECO:0007669"/>
    <property type="project" value="UniProtKB-KW"/>
</dbReference>
<keyword evidence="3" id="KW-0479">Metal-binding</keyword>
<evidence type="ECO:0000256" key="2">
    <source>
        <dbReference type="ARBA" id="ARBA00022694"/>
    </source>
</evidence>
<dbReference type="SUPFAM" id="SSF69819">
    <property type="entry name" value="MTH1598-like"/>
    <property type="match status" value="1"/>
</dbReference>
<dbReference type="GO" id="GO:0046872">
    <property type="term" value="F:metal ion binding"/>
    <property type="evidence" value="ECO:0007669"/>
    <property type="project" value="UniProtKB-KW"/>
</dbReference>
<evidence type="ECO:0000256" key="4">
    <source>
        <dbReference type="ARBA" id="ARBA00022837"/>
    </source>
</evidence>
<feature type="domain" description="Archease" evidence="5">
    <location>
        <begin position="8"/>
        <end position="139"/>
    </location>
</feature>
<protein>
    <submittedName>
        <fullName evidence="6">SHS2 domain-containing protein</fullName>
    </submittedName>
</protein>
<keyword evidence="7" id="KW-1185">Reference proteome</keyword>
<proteinExistence type="inferred from homology"/>
<dbReference type="InterPro" id="IPR023572">
    <property type="entry name" value="Archease_dom"/>
</dbReference>
<dbReference type="AlphaFoldDB" id="A0A1I0LQF9"/>
<evidence type="ECO:0000313" key="6">
    <source>
        <dbReference type="EMBL" id="SEU43959.1"/>
    </source>
</evidence>
<evidence type="ECO:0000256" key="3">
    <source>
        <dbReference type="ARBA" id="ARBA00022723"/>
    </source>
</evidence>
<organism evidence="6 7">
    <name type="scientific">Nonomuraea wenchangensis</name>
    <dbReference type="NCBI Taxonomy" id="568860"/>
    <lineage>
        <taxon>Bacteria</taxon>
        <taxon>Bacillati</taxon>
        <taxon>Actinomycetota</taxon>
        <taxon>Actinomycetes</taxon>
        <taxon>Streptosporangiales</taxon>
        <taxon>Streptosporangiaceae</taxon>
        <taxon>Nonomuraea</taxon>
    </lineage>
</organism>
<keyword evidence="2" id="KW-0819">tRNA processing</keyword>
<accession>A0A1I0LQF9</accession>
<dbReference type="Gene3D" id="3.55.10.10">
    <property type="entry name" value="Archease domain"/>
    <property type="match status" value="1"/>
</dbReference>
<dbReference type="STRING" id="568860.SAMN05421811_122108"/>
<name>A0A1I0LQF9_9ACTN</name>
<dbReference type="InterPro" id="IPR036820">
    <property type="entry name" value="Archease_dom_sf"/>
</dbReference>
<evidence type="ECO:0000256" key="1">
    <source>
        <dbReference type="ARBA" id="ARBA00007963"/>
    </source>
</evidence>
<dbReference type="Pfam" id="PF01951">
    <property type="entry name" value="Archease"/>
    <property type="match status" value="1"/>
</dbReference>
<evidence type="ECO:0000313" key="7">
    <source>
        <dbReference type="Proteomes" id="UP000199361"/>
    </source>
</evidence>
<dbReference type="RefSeq" id="WP_091093015.1">
    <property type="nucleotide sequence ID" value="NZ_FOHX01000022.1"/>
</dbReference>
<comment type="similarity">
    <text evidence="1">Belongs to the archease family.</text>
</comment>
<evidence type="ECO:0000259" key="5">
    <source>
        <dbReference type="Pfam" id="PF01951"/>
    </source>
</evidence>
<reference evidence="6 7" key="1">
    <citation type="submission" date="2016-10" db="EMBL/GenBank/DDBJ databases">
        <authorList>
            <person name="de Groot N.N."/>
        </authorList>
    </citation>
    <scope>NUCLEOTIDE SEQUENCE [LARGE SCALE GENOMIC DNA]</scope>
    <source>
        <strain evidence="6 7">CGMCC 4.5598</strain>
    </source>
</reference>
<keyword evidence="4" id="KW-0106">Calcium</keyword>